<protein>
    <recommendedName>
        <fullName evidence="4">UDP-N-acetylglucosamine transferase subunit ALG13</fullName>
        <ecNumber evidence="3">2.4.1.141</ecNumber>
    </recommendedName>
</protein>
<dbReference type="GO" id="GO:0005783">
    <property type="term" value="C:endoplasmic reticulum"/>
    <property type="evidence" value="ECO:0007669"/>
    <property type="project" value="UniProtKB-SubCell"/>
</dbReference>
<comment type="similarity">
    <text evidence="2">Belongs to the glycosyltransferase 28 family.</text>
</comment>
<evidence type="ECO:0000256" key="2">
    <source>
        <dbReference type="ARBA" id="ARBA00006962"/>
    </source>
</evidence>
<comment type="caution">
    <text evidence="9">The sequence shown here is derived from an EMBL/GenBank/DDBJ whole genome shotgun (WGS) entry which is preliminary data.</text>
</comment>
<reference evidence="9" key="1">
    <citation type="submission" date="2023-10" db="EMBL/GenBank/DDBJ databases">
        <title>Genome assembly of Pristionchus species.</title>
        <authorList>
            <person name="Yoshida K."/>
            <person name="Sommer R.J."/>
        </authorList>
    </citation>
    <scope>NUCLEOTIDE SEQUENCE</scope>
    <source>
        <strain evidence="9">RS0144</strain>
    </source>
</reference>
<dbReference type="SUPFAM" id="SSF53756">
    <property type="entry name" value="UDP-Glycosyltransferase/glycogen phosphorylase"/>
    <property type="match status" value="1"/>
</dbReference>
<evidence type="ECO:0000259" key="8">
    <source>
        <dbReference type="Pfam" id="PF04101"/>
    </source>
</evidence>
<dbReference type="InterPro" id="IPR039042">
    <property type="entry name" value="Alg13-like"/>
</dbReference>
<dbReference type="PANTHER" id="PTHR12867">
    <property type="entry name" value="GLYCOSYL TRANSFERASE-RELATED"/>
    <property type="match status" value="1"/>
</dbReference>
<evidence type="ECO:0000313" key="9">
    <source>
        <dbReference type="EMBL" id="GMS97798.1"/>
    </source>
</evidence>
<evidence type="ECO:0000256" key="7">
    <source>
        <dbReference type="ARBA" id="ARBA00022824"/>
    </source>
</evidence>
<dbReference type="InterPro" id="IPR007235">
    <property type="entry name" value="Glyco_trans_28_C"/>
</dbReference>
<keyword evidence="10" id="KW-1185">Reference proteome</keyword>
<evidence type="ECO:0000256" key="6">
    <source>
        <dbReference type="ARBA" id="ARBA00022679"/>
    </source>
</evidence>
<dbReference type="Proteomes" id="UP001432027">
    <property type="component" value="Unassembled WGS sequence"/>
</dbReference>
<keyword evidence="7" id="KW-0256">Endoplasmic reticulum</keyword>
<gene>
    <name evidence="9" type="ORF">PENTCL1PPCAC_19973</name>
</gene>
<dbReference type="Pfam" id="PF04101">
    <property type="entry name" value="Glyco_tran_28_C"/>
    <property type="match status" value="1"/>
</dbReference>
<accession>A0AAV5TTH4</accession>
<dbReference type="PANTHER" id="PTHR12867:SF6">
    <property type="entry name" value="N-ACETYLGLUCOSAMINYLDIPHOSPHODOLICHOL N-ACETYLGLUCOSAMINYLTRANSFERASE"/>
    <property type="match status" value="1"/>
</dbReference>
<evidence type="ECO:0000313" key="10">
    <source>
        <dbReference type="Proteomes" id="UP001432027"/>
    </source>
</evidence>
<feature type="domain" description="Glycosyl transferase family 28 C-terminal" evidence="8">
    <location>
        <begin position="3"/>
        <end position="166"/>
    </location>
</feature>
<dbReference type="EC" id="2.4.1.141" evidence="3"/>
<evidence type="ECO:0000256" key="4">
    <source>
        <dbReference type="ARBA" id="ARBA00017468"/>
    </source>
</evidence>
<feature type="non-terminal residue" evidence="9">
    <location>
        <position position="1"/>
    </location>
</feature>
<evidence type="ECO:0000256" key="1">
    <source>
        <dbReference type="ARBA" id="ARBA00004240"/>
    </source>
</evidence>
<dbReference type="GO" id="GO:0006488">
    <property type="term" value="P:dolichol-linked oligosaccharide biosynthetic process"/>
    <property type="evidence" value="ECO:0007669"/>
    <property type="project" value="InterPro"/>
</dbReference>
<keyword evidence="6" id="KW-0808">Transferase</keyword>
<evidence type="ECO:0000256" key="3">
    <source>
        <dbReference type="ARBA" id="ARBA00012614"/>
    </source>
</evidence>
<proteinExistence type="inferred from homology"/>
<organism evidence="9 10">
    <name type="scientific">Pristionchus entomophagus</name>
    <dbReference type="NCBI Taxonomy" id="358040"/>
    <lineage>
        <taxon>Eukaryota</taxon>
        <taxon>Metazoa</taxon>
        <taxon>Ecdysozoa</taxon>
        <taxon>Nematoda</taxon>
        <taxon>Chromadorea</taxon>
        <taxon>Rhabditida</taxon>
        <taxon>Rhabditina</taxon>
        <taxon>Diplogasteromorpha</taxon>
        <taxon>Diplogasteroidea</taxon>
        <taxon>Neodiplogasteridae</taxon>
        <taxon>Pristionchus</taxon>
    </lineage>
</organism>
<dbReference type="AlphaFoldDB" id="A0AAV5TTH4"/>
<dbReference type="Gene3D" id="3.40.50.2000">
    <property type="entry name" value="Glycogen Phosphorylase B"/>
    <property type="match status" value="1"/>
</dbReference>
<comment type="subcellular location">
    <subcellularLocation>
        <location evidence="1">Endoplasmic reticulum</location>
    </subcellularLocation>
</comment>
<keyword evidence="5" id="KW-0328">Glycosyltransferase</keyword>
<dbReference type="GO" id="GO:0004577">
    <property type="term" value="F:N-acetylglucosaminyldiphosphodolichol N-acetylglucosaminyltransferase activity"/>
    <property type="evidence" value="ECO:0007669"/>
    <property type="project" value="UniProtKB-EC"/>
</dbReference>
<sequence>TMTCFITVGSTRFDALTNEILSEATLSALKRLGVTNVVAQVGAGEFESKRFEEVFGSSCDRDSGSTTFAGLKIEFYRYKPSIAEDMSKAKFVIGHAGAGTVLECLRLRKTLVVVVNELLMDNHQVELAAKLADLDHVLYCVPSDLAQTMVNPGLFTLQPYTPPDMAKVARHIDGLMGVRA</sequence>
<evidence type="ECO:0000256" key="5">
    <source>
        <dbReference type="ARBA" id="ARBA00022676"/>
    </source>
</evidence>
<dbReference type="EMBL" id="BTSX01000004">
    <property type="protein sequence ID" value="GMS97798.1"/>
    <property type="molecule type" value="Genomic_DNA"/>
</dbReference>
<name>A0AAV5TTH4_9BILA</name>